<dbReference type="Proteomes" id="UP000824049">
    <property type="component" value="Unassembled WGS sequence"/>
</dbReference>
<evidence type="ECO:0000259" key="8">
    <source>
        <dbReference type="Pfam" id="PF16198"/>
    </source>
</evidence>
<gene>
    <name evidence="5 9" type="primary">truB</name>
    <name evidence="9" type="ORF">H9968_09360</name>
</gene>
<evidence type="ECO:0000259" key="6">
    <source>
        <dbReference type="Pfam" id="PF01509"/>
    </source>
</evidence>
<dbReference type="AlphaFoldDB" id="A0A9D2EMK7"/>
<feature type="active site" description="Nucleophile" evidence="5">
    <location>
        <position position="39"/>
    </location>
</feature>
<dbReference type="InterPro" id="IPR014780">
    <property type="entry name" value="tRNA_psdUridine_synth_TruB"/>
</dbReference>
<dbReference type="HAMAP" id="MF_01080">
    <property type="entry name" value="TruB_bact"/>
    <property type="match status" value="1"/>
</dbReference>
<dbReference type="Pfam" id="PF01509">
    <property type="entry name" value="TruB_N"/>
    <property type="match status" value="1"/>
</dbReference>
<evidence type="ECO:0000256" key="3">
    <source>
        <dbReference type="ARBA" id="ARBA00022694"/>
    </source>
</evidence>
<dbReference type="GO" id="GO:1990481">
    <property type="term" value="P:mRNA pseudouridine synthesis"/>
    <property type="evidence" value="ECO:0007669"/>
    <property type="project" value="TreeGrafter"/>
</dbReference>
<dbReference type="Pfam" id="PF09157">
    <property type="entry name" value="TruB-C_2"/>
    <property type="match status" value="1"/>
</dbReference>
<reference evidence="9" key="2">
    <citation type="submission" date="2021-04" db="EMBL/GenBank/DDBJ databases">
        <authorList>
            <person name="Gilroy R."/>
        </authorList>
    </citation>
    <scope>NUCLEOTIDE SEQUENCE</scope>
    <source>
        <strain evidence="9">CHK179-28034</strain>
    </source>
</reference>
<dbReference type="PANTHER" id="PTHR13767">
    <property type="entry name" value="TRNA-PSEUDOURIDINE SYNTHASE"/>
    <property type="match status" value="1"/>
</dbReference>
<dbReference type="InterPro" id="IPR015240">
    <property type="entry name" value="tRNA_sdUridine_synth_fam1_C"/>
</dbReference>
<reference evidence="9" key="1">
    <citation type="journal article" date="2021" name="PeerJ">
        <title>Extensive microbial diversity within the chicken gut microbiome revealed by metagenomics and culture.</title>
        <authorList>
            <person name="Gilroy R."/>
            <person name="Ravi A."/>
            <person name="Getino M."/>
            <person name="Pursley I."/>
            <person name="Horton D.L."/>
            <person name="Alikhan N.F."/>
            <person name="Baker D."/>
            <person name="Gharbi K."/>
            <person name="Hall N."/>
            <person name="Watson M."/>
            <person name="Adriaenssens E.M."/>
            <person name="Foster-Nyarko E."/>
            <person name="Jarju S."/>
            <person name="Secka A."/>
            <person name="Antonio M."/>
            <person name="Oren A."/>
            <person name="Chaudhuri R.R."/>
            <person name="La Ragione R."/>
            <person name="Hildebrand F."/>
            <person name="Pallen M.J."/>
        </authorList>
    </citation>
    <scope>NUCLEOTIDE SEQUENCE</scope>
    <source>
        <strain evidence="9">CHK179-28034</strain>
    </source>
</reference>
<dbReference type="Gene3D" id="3.30.2350.10">
    <property type="entry name" value="Pseudouridine synthase"/>
    <property type="match status" value="1"/>
</dbReference>
<dbReference type="Pfam" id="PF16198">
    <property type="entry name" value="TruB_C_2"/>
    <property type="match status" value="1"/>
</dbReference>
<dbReference type="PANTHER" id="PTHR13767:SF2">
    <property type="entry name" value="PSEUDOURIDYLATE SYNTHASE TRUB1"/>
    <property type="match status" value="1"/>
</dbReference>
<name>A0A9D2EMK7_9FIRM</name>
<dbReference type="CDD" id="cd02573">
    <property type="entry name" value="PseudoU_synth_EcTruB"/>
    <property type="match status" value="1"/>
</dbReference>
<comment type="caution">
    <text evidence="9">The sequence shown here is derived from an EMBL/GenBank/DDBJ whole genome shotgun (WGS) entry which is preliminary data.</text>
</comment>
<evidence type="ECO:0000256" key="4">
    <source>
        <dbReference type="ARBA" id="ARBA00023235"/>
    </source>
</evidence>
<protein>
    <recommendedName>
        <fullName evidence="5">tRNA pseudouridine synthase B</fullName>
        <ecNumber evidence="5">5.4.99.25</ecNumber>
    </recommendedName>
    <alternativeName>
        <fullName evidence="5">tRNA pseudouridine(55) synthase</fullName>
        <shortName evidence="5">Psi55 synthase</shortName>
    </alternativeName>
    <alternativeName>
        <fullName evidence="5">tRNA pseudouridylate synthase</fullName>
    </alternativeName>
    <alternativeName>
        <fullName evidence="5">tRNA-uridine isomerase</fullName>
    </alternativeName>
</protein>
<keyword evidence="3 5" id="KW-0819">tRNA processing</keyword>
<feature type="domain" description="tRNA pseudouridylate synthase B C-terminal" evidence="8">
    <location>
        <begin position="172"/>
        <end position="229"/>
    </location>
</feature>
<dbReference type="InterPro" id="IPR020103">
    <property type="entry name" value="PsdUridine_synth_cat_dom_sf"/>
</dbReference>
<dbReference type="GO" id="GO:0160148">
    <property type="term" value="F:tRNA pseudouridine(55) synthase activity"/>
    <property type="evidence" value="ECO:0007669"/>
    <property type="project" value="UniProtKB-EC"/>
</dbReference>
<dbReference type="InterPro" id="IPR002501">
    <property type="entry name" value="PsdUridine_synth_N"/>
</dbReference>
<evidence type="ECO:0000256" key="5">
    <source>
        <dbReference type="HAMAP-Rule" id="MF_01080"/>
    </source>
</evidence>
<evidence type="ECO:0000313" key="10">
    <source>
        <dbReference type="Proteomes" id="UP000824049"/>
    </source>
</evidence>
<dbReference type="GO" id="GO:0003723">
    <property type="term" value="F:RNA binding"/>
    <property type="evidence" value="ECO:0007669"/>
    <property type="project" value="InterPro"/>
</dbReference>
<dbReference type="InterPro" id="IPR032819">
    <property type="entry name" value="TruB_C"/>
</dbReference>
<evidence type="ECO:0000259" key="7">
    <source>
        <dbReference type="Pfam" id="PF09157"/>
    </source>
</evidence>
<comment type="catalytic activity">
    <reaction evidence="1 5">
        <text>uridine(55) in tRNA = pseudouridine(55) in tRNA</text>
        <dbReference type="Rhea" id="RHEA:42532"/>
        <dbReference type="Rhea" id="RHEA-COMP:10101"/>
        <dbReference type="Rhea" id="RHEA-COMP:10102"/>
        <dbReference type="ChEBI" id="CHEBI:65314"/>
        <dbReference type="ChEBI" id="CHEBI:65315"/>
        <dbReference type="EC" id="5.4.99.25"/>
    </reaction>
</comment>
<comment type="similarity">
    <text evidence="2 5">Belongs to the pseudouridine synthase TruB family. Type 1 subfamily.</text>
</comment>
<keyword evidence="4 5" id="KW-0413">Isomerase</keyword>
<comment type="function">
    <text evidence="5">Responsible for synthesis of pseudouridine from uracil-55 in the psi GC loop of transfer RNAs.</text>
</comment>
<dbReference type="SUPFAM" id="SSF55120">
    <property type="entry name" value="Pseudouridine synthase"/>
    <property type="match status" value="1"/>
</dbReference>
<dbReference type="FunFam" id="3.30.2350.10:FF:000011">
    <property type="entry name" value="tRNA pseudouridine synthase B"/>
    <property type="match status" value="1"/>
</dbReference>
<proteinExistence type="inferred from homology"/>
<feature type="domain" description="Pseudouridine synthase II N-terminal" evidence="6">
    <location>
        <begin position="24"/>
        <end position="171"/>
    </location>
</feature>
<dbReference type="EMBL" id="DXBR01000086">
    <property type="protein sequence ID" value="HIZ40111.1"/>
    <property type="molecule type" value="Genomic_DNA"/>
</dbReference>
<feature type="domain" description="tRNA pseudouridine synthase II TruB subfamily 1 C-terminal" evidence="7">
    <location>
        <begin position="234"/>
        <end position="280"/>
    </location>
</feature>
<sequence length="300" mass="33332">MINGILNIKKEKGFTSHDVVAKLRGILHQKKIGHTGTLDPDAEGVLPVCLGKATRLCDKIGDWDKTYQATLRLGVTTDTEDTSGTVLEEKPVKIDEESVREIISSFVGEYEQIPPMYSAKKVRGKKLYELAREGVVIERKPCRVTVHSIDIQEVCLPYVTFSVRCSKGTYIRSLCRDIGEKAGCGGCMAALTRTQVAFFDINDALTLKQVESLRDSGTLFEHIRSIDSVFADYPAVTVSAKAEKKLYNGNPLPWNACTVTEGDASGMYRVYDKEGHFIGIYRKAAQSDILHPDKLFFDMP</sequence>
<dbReference type="GO" id="GO:0031119">
    <property type="term" value="P:tRNA pseudouridine synthesis"/>
    <property type="evidence" value="ECO:0007669"/>
    <property type="project" value="UniProtKB-UniRule"/>
</dbReference>
<organism evidence="9 10">
    <name type="scientific">Candidatus Anaerobutyricum stercoris</name>
    <dbReference type="NCBI Taxonomy" id="2838457"/>
    <lineage>
        <taxon>Bacteria</taxon>
        <taxon>Bacillati</taxon>
        <taxon>Bacillota</taxon>
        <taxon>Clostridia</taxon>
        <taxon>Lachnospirales</taxon>
        <taxon>Lachnospiraceae</taxon>
        <taxon>Anaerobutyricum</taxon>
    </lineage>
</organism>
<evidence type="ECO:0000256" key="1">
    <source>
        <dbReference type="ARBA" id="ARBA00000385"/>
    </source>
</evidence>
<dbReference type="EC" id="5.4.99.25" evidence="5"/>
<accession>A0A9D2EMK7</accession>
<dbReference type="NCBIfam" id="TIGR00431">
    <property type="entry name" value="TruB"/>
    <property type="match status" value="1"/>
</dbReference>
<evidence type="ECO:0000256" key="2">
    <source>
        <dbReference type="ARBA" id="ARBA00005642"/>
    </source>
</evidence>
<evidence type="ECO:0000313" key="9">
    <source>
        <dbReference type="EMBL" id="HIZ40111.1"/>
    </source>
</evidence>